<dbReference type="InterPro" id="IPR011270">
    <property type="entry name" value="Pur_Nuc_Pase_Ino/Guo-sp"/>
</dbReference>
<dbReference type="PANTHER" id="PTHR11904:SF9">
    <property type="entry name" value="PURINE NUCLEOSIDE PHOSPHORYLASE-RELATED"/>
    <property type="match status" value="1"/>
</dbReference>
<feature type="domain" description="Nucleoside phosphorylase" evidence="8">
    <location>
        <begin position="25"/>
        <end position="270"/>
    </location>
</feature>
<comment type="catalytic activity">
    <reaction evidence="6">
        <text>a purine 2'-deoxy-D-ribonucleoside + phosphate = a purine nucleobase + 2-deoxy-alpha-D-ribose 1-phosphate</text>
        <dbReference type="Rhea" id="RHEA:36431"/>
        <dbReference type="ChEBI" id="CHEBI:26386"/>
        <dbReference type="ChEBI" id="CHEBI:43474"/>
        <dbReference type="ChEBI" id="CHEBI:57259"/>
        <dbReference type="ChEBI" id="CHEBI:142361"/>
        <dbReference type="EC" id="2.4.2.1"/>
    </reaction>
</comment>
<protein>
    <recommendedName>
        <fullName evidence="7">Purine nucleoside phosphorylase</fullName>
        <ecNumber evidence="7">2.4.2.1</ecNumber>
    </recommendedName>
    <alternativeName>
        <fullName evidence="7">Inosine-guanosine phosphorylase</fullName>
    </alternativeName>
</protein>
<comment type="caution">
    <text evidence="9">The sequence shown here is derived from an EMBL/GenBank/DDBJ whole genome shotgun (WGS) entry which is preliminary data.</text>
</comment>
<accession>A0A252F6R6</accession>
<dbReference type="CDD" id="cd09009">
    <property type="entry name" value="PNP-EcPNPII_like"/>
    <property type="match status" value="1"/>
</dbReference>
<dbReference type="OrthoDB" id="1523230at2"/>
<dbReference type="InterPro" id="IPR035994">
    <property type="entry name" value="Nucleoside_phosphorylase_sf"/>
</dbReference>
<dbReference type="Pfam" id="PF01048">
    <property type="entry name" value="PNP_UDP_1"/>
    <property type="match status" value="1"/>
</dbReference>
<evidence type="ECO:0000256" key="7">
    <source>
        <dbReference type="PIRNR" id="PIRNR000477"/>
    </source>
</evidence>
<dbReference type="NCBIfam" id="NF006054">
    <property type="entry name" value="PRK08202.1"/>
    <property type="match status" value="1"/>
</dbReference>
<evidence type="ECO:0000256" key="4">
    <source>
        <dbReference type="ARBA" id="ARBA00022676"/>
    </source>
</evidence>
<dbReference type="GO" id="GO:0005737">
    <property type="term" value="C:cytoplasm"/>
    <property type="evidence" value="ECO:0007669"/>
    <property type="project" value="TreeGrafter"/>
</dbReference>
<evidence type="ECO:0000256" key="5">
    <source>
        <dbReference type="ARBA" id="ARBA00022679"/>
    </source>
</evidence>
<dbReference type="GO" id="GO:0004731">
    <property type="term" value="F:purine-nucleoside phosphorylase activity"/>
    <property type="evidence" value="ECO:0007669"/>
    <property type="project" value="UniProtKB-EC"/>
</dbReference>
<dbReference type="PIRSF" id="PIRSF000477">
    <property type="entry name" value="PurNPase"/>
    <property type="match status" value="1"/>
</dbReference>
<dbReference type="NCBIfam" id="TIGR01697">
    <property type="entry name" value="PNPH-PUNA-XAPA"/>
    <property type="match status" value="1"/>
</dbReference>
<evidence type="ECO:0000313" key="10">
    <source>
        <dbReference type="Proteomes" id="UP000194903"/>
    </source>
</evidence>
<dbReference type="RefSeq" id="WP_087017201.1">
    <property type="nucleotide sequence ID" value="NZ_CP178353.1"/>
</dbReference>
<comment type="similarity">
    <text evidence="3 7">Belongs to the PNP/MTAP phosphorylase family.</text>
</comment>
<dbReference type="EMBL" id="NHOC01000002">
    <property type="protein sequence ID" value="OUM21350.1"/>
    <property type="molecule type" value="Genomic_DNA"/>
</dbReference>
<dbReference type="Proteomes" id="UP000194903">
    <property type="component" value="Unassembled WGS sequence"/>
</dbReference>
<gene>
    <name evidence="9" type="ORF">CBW42_01910</name>
</gene>
<proteinExistence type="inferred from homology"/>
<evidence type="ECO:0000256" key="3">
    <source>
        <dbReference type="ARBA" id="ARBA00006751"/>
    </source>
</evidence>
<evidence type="ECO:0000256" key="1">
    <source>
        <dbReference type="ARBA" id="ARBA00002678"/>
    </source>
</evidence>
<comment type="pathway">
    <text evidence="2 7">Purine metabolism; purine nucleoside salvage.</text>
</comment>
<keyword evidence="5 7" id="KW-0808">Transferase</keyword>
<dbReference type="SUPFAM" id="SSF53167">
    <property type="entry name" value="Purine and uridine phosphorylases"/>
    <property type="match status" value="1"/>
</dbReference>
<dbReference type="PANTHER" id="PTHR11904">
    <property type="entry name" value="METHYLTHIOADENOSINE/PURINE NUCLEOSIDE PHOSPHORYLASE"/>
    <property type="match status" value="1"/>
</dbReference>
<dbReference type="AlphaFoldDB" id="A0A252F6R6"/>
<evidence type="ECO:0000256" key="6">
    <source>
        <dbReference type="ARBA" id="ARBA00048556"/>
    </source>
</evidence>
<reference evidence="9 10" key="1">
    <citation type="submission" date="2017-05" db="EMBL/GenBank/DDBJ databases">
        <title>Butyricicoccus porcorum sp. nov. a butyrate-producing bacterium from the swine intestinal tract.</title>
        <authorList>
            <person name="Trachsel J."/>
            <person name="Humphrey S."/>
            <person name="Allen H.K."/>
        </authorList>
    </citation>
    <scope>NUCLEOTIDE SEQUENCE [LARGE SCALE GENOMIC DNA]</scope>
    <source>
        <strain evidence="9">BB10</strain>
    </source>
</reference>
<keyword evidence="10" id="KW-1185">Reference proteome</keyword>
<name>A0A252F6R6_9FIRM</name>
<dbReference type="InterPro" id="IPR011268">
    <property type="entry name" value="Purine_phosphorylase"/>
</dbReference>
<dbReference type="UniPathway" id="UPA00606"/>
<dbReference type="NCBIfam" id="TIGR01700">
    <property type="entry name" value="PNPH"/>
    <property type="match status" value="1"/>
</dbReference>
<sequence length="277" mass="30113">MNPTYEKLMKCYDSLRTVTDFQPRLALMLGTGLGNFADRIRVVQTVDYSAIEGFPTSTVEGHKGRYVFGYVDAVPVVVMQGRVHYYEGYDIPDVVLPIRLMKLMGAEILMVTNASGGICEHFHAGDLMLISDQISSFIPSPLRGANIDELGTRFPDMTDAYDPALRAIIRTVAVKEGIPLQEGVYLQLPGPQFETPAEIRMARALGADAVGMSTACEVIAARHMGMRVCGISCVSNMAAGMTGGPLLHEEVQQNADLAAPRFEALVWKSIVAIAQSI</sequence>
<evidence type="ECO:0000313" key="9">
    <source>
        <dbReference type="EMBL" id="OUM21350.1"/>
    </source>
</evidence>
<evidence type="ECO:0000259" key="8">
    <source>
        <dbReference type="Pfam" id="PF01048"/>
    </source>
</evidence>
<keyword evidence="4 7" id="KW-0328">Glycosyltransferase</keyword>
<dbReference type="GO" id="GO:0009116">
    <property type="term" value="P:nucleoside metabolic process"/>
    <property type="evidence" value="ECO:0007669"/>
    <property type="project" value="InterPro"/>
</dbReference>
<evidence type="ECO:0000256" key="2">
    <source>
        <dbReference type="ARBA" id="ARBA00005058"/>
    </source>
</evidence>
<organism evidence="9 10">
    <name type="scientific">Butyricicoccus porcorum</name>
    <dbReference type="NCBI Taxonomy" id="1945634"/>
    <lineage>
        <taxon>Bacteria</taxon>
        <taxon>Bacillati</taxon>
        <taxon>Bacillota</taxon>
        <taxon>Clostridia</taxon>
        <taxon>Eubacteriales</taxon>
        <taxon>Butyricicoccaceae</taxon>
        <taxon>Butyricicoccus</taxon>
    </lineage>
</organism>
<comment type="function">
    <text evidence="1">The purine nucleoside phosphorylases catalyze the phosphorolytic breakdown of the N-glycosidic bond in the beta-(deoxy)ribonucleoside molecules, with the formation of the corresponding free purine bases and pentose-1-phosphate. Cleaves guanosine, inosine, 2'-deoxyguanosine and 2'-deoxyinosine.</text>
</comment>
<dbReference type="Gene3D" id="3.40.50.1580">
    <property type="entry name" value="Nucleoside phosphorylase domain"/>
    <property type="match status" value="1"/>
</dbReference>
<dbReference type="InterPro" id="IPR000845">
    <property type="entry name" value="Nucleoside_phosphorylase_d"/>
</dbReference>
<dbReference type="EC" id="2.4.2.1" evidence="7"/>